<sequence>MTRFLKVALLSVLLAIGLNANDFLAKATGGVLSDASVGIKQLNETELQEILGGYAFYWLPELSESFGSFKTYAFAVLNDDGSIPTNLYEGGNLPPQTLLIAKMRLGVGINPTHFLQVYRADKSHTEYSGRDFGVILEQFKAYTSN</sequence>
<dbReference type="AlphaFoldDB" id="A7ZGJ0"/>
<accession>A7ZGJ0</accession>
<gene>
    <name evidence="2" type="ORF">CCC13826_1379</name>
</gene>
<geneLocation type="plasmid" evidence="2 3">
    <name>pCCON16</name>
</geneLocation>
<dbReference type="OrthoDB" id="5330097at2"/>
<proteinExistence type="predicted"/>
<reference evidence="3" key="1">
    <citation type="submission" date="2007-10" db="EMBL/GenBank/DDBJ databases">
        <title>Genome sequence of Campylobacter concisus 13826 isolated from human feces.</title>
        <authorList>
            <person name="Fouts D.E."/>
            <person name="Mongodin E.F."/>
            <person name="Puiu D."/>
            <person name="Sebastian Y."/>
            <person name="Miller W.G."/>
            <person name="Mandrell R.E."/>
            <person name="On S."/>
            <person name="Nelson K.E."/>
        </authorList>
    </citation>
    <scope>NUCLEOTIDE SEQUENCE [LARGE SCALE GENOMIC DNA]</scope>
    <source>
        <strain evidence="3">13826</strain>
        <plasmid evidence="3">Plasmid pCCON16</plasmid>
    </source>
</reference>
<keyword evidence="2" id="KW-0614">Plasmid</keyword>
<organism evidence="2 3">
    <name type="scientific">Campylobacter concisus (strain 13826)</name>
    <dbReference type="NCBI Taxonomy" id="360104"/>
    <lineage>
        <taxon>Bacteria</taxon>
        <taxon>Pseudomonadati</taxon>
        <taxon>Campylobacterota</taxon>
        <taxon>Epsilonproteobacteria</taxon>
        <taxon>Campylobacterales</taxon>
        <taxon>Campylobacteraceae</taxon>
        <taxon>Campylobacter</taxon>
    </lineage>
</organism>
<feature type="signal peptide" evidence="1">
    <location>
        <begin position="1"/>
        <end position="20"/>
    </location>
</feature>
<evidence type="ECO:0000256" key="1">
    <source>
        <dbReference type="SAM" id="SignalP"/>
    </source>
</evidence>
<keyword evidence="1" id="KW-0732">Signal</keyword>
<name>A7ZGJ0_CAMC1</name>
<dbReference type="EMBL" id="CP000794">
    <property type="protein sequence ID" value="EAT98301.2"/>
    <property type="molecule type" value="Genomic_DNA"/>
</dbReference>
<feature type="chain" id="PRO_5002718653" evidence="1">
    <location>
        <begin position="21"/>
        <end position="145"/>
    </location>
</feature>
<evidence type="ECO:0000313" key="3">
    <source>
        <dbReference type="Proteomes" id="UP000001121"/>
    </source>
</evidence>
<dbReference type="RefSeq" id="WP_012000886.1">
    <property type="nucleotide sequence ID" value="NC_009796.1"/>
</dbReference>
<dbReference type="KEGG" id="cco:CCC13826_1379"/>
<protein>
    <submittedName>
        <fullName evidence="2">Bacteriocin-type signal sequence domain protein</fullName>
    </submittedName>
</protein>
<dbReference type="HOGENOM" id="CLU_1783300_0_0_7"/>
<evidence type="ECO:0000313" key="2">
    <source>
        <dbReference type="EMBL" id="EAT98301.2"/>
    </source>
</evidence>
<dbReference type="Proteomes" id="UP000001121">
    <property type="component" value="Plasmid pCCON16"/>
</dbReference>